<comment type="similarity">
    <text evidence="1">Belongs to the helicase family. RecQ subfamily.</text>
</comment>
<dbReference type="InterPro" id="IPR014001">
    <property type="entry name" value="Helicase_ATP-bd"/>
</dbReference>
<keyword evidence="2" id="KW-0479">Metal-binding</keyword>
<dbReference type="GO" id="GO:0043138">
    <property type="term" value="F:3'-5' DNA helicase activity"/>
    <property type="evidence" value="ECO:0007669"/>
    <property type="project" value="TreeGrafter"/>
</dbReference>
<dbReference type="HOGENOM" id="CLU_001104_6_1_1"/>
<evidence type="ECO:0000256" key="3">
    <source>
        <dbReference type="SAM" id="MobiDB-lite"/>
    </source>
</evidence>
<dbReference type="GO" id="GO:0009378">
    <property type="term" value="F:four-way junction helicase activity"/>
    <property type="evidence" value="ECO:0007669"/>
    <property type="project" value="TreeGrafter"/>
</dbReference>
<dbReference type="PROSITE" id="PS50157">
    <property type="entry name" value="ZINC_FINGER_C2H2_2"/>
    <property type="match status" value="1"/>
</dbReference>
<dbReference type="GO" id="GO:0005737">
    <property type="term" value="C:cytoplasm"/>
    <property type="evidence" value="ECO:0007669"/>
    <property type="project" value="TreeGrafter"/>
</dbReference>
<feature type="region of interest" description="Disordered" evidence="3">
    <location>
        <begin position="797"/>
        <end position="818"/>
    </location>
</feature>
<organism evidence="6 7">
    <name type="scientific">Pyrenophora tritici-repentis (strain Pt-1C-BFP)</name>
    <name type="common">Wheat tan spot fungus</name>
    <name type="synonym">Drechslera tritici-repentis</name>
    <dbReference type="NCBI Taxonomy" id="426418"/>
    <lineage>
        <taxon>Eukaryota</taxon>
        <taxon>Fungi</taxon>
        <taxon>Dikarya</taxon>
        <taxon>Ascomycota</taxon>
        <taxon>Pezizomycotina</taxon>
        <taxon>Dothideomycetes</taxon>
        <taxon>Pleosporomycetidae</taxon>
        <taxon>Pleosporales</taxon>
        <taxon>Pleosporineae</taxon>
        <taxon>Pleosporaceae</taxon>
        <taxon>Pyrenophora</taxon>
    </lineage>
</organism>
<feature type="compositionally biased region" description="Acidic residues" evidence="3">
    <location>
        <begin position="439"/>
        <end position="456"/>
    </location>
</feature>
<accession>B2WPI5</accession>
<dbReference type="InterPro" id="IPR013087">
    <property type="entry name" value="Znf_C2H2_type"/>
</dbReference>
<dbReference type="PANTHER" id="PTHR13710:SF154">
    <property type="entry name" value="RECQ HELICASE, PUTATIVE (AFU_ORTHOLOGUE AFUA_6G14720)-RELATED"/>
    <property type="match status" value="1"/>
</dbReference>
<dbReference type="SUPFAM" id="SSF52540">
    <property type="entry name" value="P-loop containing nucleoside triphosphate hydrolases"/>
    <property type="match status" value="1"/>
</dbReference>
<dbReference type="PANTHER" id="PTHR13710">
    <property type="entry name" value="DNA HELICASE RECQ FAMILY MEMBER"/>
    <property type="match status" value="1"/>
</dbReference>
<proteinExistence type="inferred from homology"/>
<evidence type="ECO:0000259" key="5">
    <source>
        <dbReference type="PROSITE" id="PS51192"/>
    </source>
</evidence>
<dbReference type="EMBL" id="DS231637">
    <property type="protein sequence ID" value="EDU46051.1"/>
    <property type="molecule type" value="Genomic_DNA"/>
</dbReference>
<dbReference type="InterPro" id="IPR011545">
    <property type="entry name" value="DEAD/DEAH_box_helicase_dom"/>
</dbReference>
<dbReference type="OMA" id="INECHIV"/>
<evidence type="ECO:0000259" key="4">
    <source>
        <dbReference type="PROSITE" id="PS50157"/>
    </source>
</evidence>
<dbReference type="CDD" id="cd17920">
    <property type="entry name" value="DEXHc_RecQ"/>
    <property type="match status" value="1"/>
</dbReference>
<dbReference type="InterPro" id="IPR027417">
    <property type="entry name" value="P-loop_NTPase"/>
</dbReference>
<dbReference type="GO" id="GO:0008270">
    <property type="term" value="F:zinc ion binding"/>
    <property type="evidence" value="ECO:0007669"/>
    <property type="project" value="UniProtKB-KW"/>
</dbReference>
<dbReference type="GO" id="GO:0005694">
    <property type="term" value="C:chromosome"/>
    <property type="evidence" value="ECO:0007669"/>
    <property type="project" value="TreeGrafter"/>
</dbReference>
<feature type="region of interest" description="Disordered" evidence="3">
    <location>
        <begin position="311"/>
        <end position="333"/>
    </location>
</feature>
<dbReference type="SMART" id="SM00487">
    <property type="entry name" value="DEXDc"/>
    <property type="match status" value="1"/>
</dbReference>
<gene>
    <name evidence="6" type="ORF">PTRG_11936</name>
</gene>
<name>B2WPI5_PYRTR</name>
<evidence type="ECO:0000313" key="6">
    <source>
        <dbReference type="EMBL" id="EDU46051.1"/>
    </source>
</evidence>
<dbReference type="PROSITE" id="PS51192">
    <property type="entry name" value="HELICASE_ATP_BIND_1"/>
    <property type="match status" value="1"/>
</dbReference>
<keyword evidence="2" id="KW-0863">Zinc-finger</keyword>
<dbReference type="OrthoDB" id="2608216at2759"/>
<dbReference type="STRING" id="426418.B2WPI5"/>
<dbReference type="eggNOG" id="KOG0352">
    <property type="taxonomic scope" value="Eukaryota"/>
</dbReference>
<dbReference type="Pfam" id="PF00270">
    <property type="entry name" value="DEAD"/>
    <property type="match status" value="1"/>
</dbReference>
<dbReference type="GO" id="GO:0000724">
    <property type="term" value="P:double-strand break repair via homologous recombination"/>
    <property type="evidence" value="ECO:0007669"/>
    <property type="project" value="TreeGrafter"/>
</dbReference>
<sequence length="1152" mass="131902">MAESTVGGQHFEHLVEYALAVCRECQHGVLPSHIKSHVQRAHPAKRKQAKAIAEELPVYKDGLMCQVDPNHCHRIFRKPEGIRKHWRDVHSWSAAGKGGHPTREKQKEIQERISQHCKKVHCQRLLVQGQGSQYFQVHEPDENNPNVVPVNSEAAWAQVGEQMARAWETIEKRAQTTIQEGERDEVNPWLERTQWLPYLVGIERPDLLACIEEPVAEPDARQEQQAEPVEAAIWAAMDGLARFSQASVIDQIGVFPLQPYMDKDAVVKHVRPWQQMLMFFARTQKEHAWKSPKYRFTRRQREAWEALMEEAEREVDGEEGHEEEMGEAREELDEEMMDEEMMDEGDEAMEVAEEEPGQGEGSRPKKLSKIQKACLEFCIALLNNRITRREYDSPLVCALAVLGVKEDGWKGPEQYPPILSAVIKIARFMVVQKGLEMSGPDEDSGDETDDDLDDSAYESGPSQRRRPKGCLQLVQRMMDRFIVRGSHSPMQWMLDLRTYGLKIHYNTTTRGHVEWTNGDELLYKELHFSMAQFRGMVHGLASESRRLLTEELMFSSKAAPVPAVPWESIRDNPTDERPGWNFLKDHRTRMPVDGERWLFERVGKSASIRSRFMKPGTQSGVDRQAVERYMDRVVEFREKLAVLMHMTGGQPARGPELLSVRHSNTVQGGHRNIFIEDGMVVFVTRYHKGYKVSGDVKIIHRYLPREVGELVVWYMWLVLPFQQRLEALVWEKEAVSSHMWPADPSGRKWTTDRLREALKRESRIAMGQEWTFAGYREMAIGISRRFLRGSTAFQADEGEENKEWAEEQAGDSIADEQAGHTSHVAGLVYARGIMEQSGAVADRRQQFRASSTDWHRFLGFQAGVDDQRRSSKRKRAPFESEADEARVDRWQRLRKMDARAQLKRMMGEEAEFRGVQEAAIKAITAGESPVVAVMPTGAGKSLLFMLPAWAEQGGTTVVVVPLIALRGDMAQRCKKLGISCVEWQSRRPPDAAAVVLVTPESAVGEEFATFLNRLRATRQLDRIIINECHIVLNRQYTFRKQMQQLGKLVAVETQMFMLTATLPPSEEDELFRRMHFERGQVRMFRAPTARSNIAYRVVRVEKERKRQEVEATVLAMVQQKVRKYKSGKIVVYGNSVPKVKGLAEKLKCHASG</sequence>
<dbReference type="GO" id="GO:0003676">
    <property type="term" value="F:nucleic acid binding"/>
    <property type="evidence" value="ECO:0007669"/>
    <property type="project" value="InterPro"/>
</dbReference>
<dbReference type="AlphaFoldDB" id="B2WPI5"/>
<dbReference type="InParanoid" id="B2WPI5"/>
<evidence type="ECO:0000313" key="7">
    <source>
        <dbReference type="Proteomes" id="UP000001471"/>
    </source>
</evidence>
<evidence type="ECO:0000256" key="1">
    <source>
        <dbReference type="ARBA" id="ARBA00005446"/>
    </source>
</evidence>
<dbReference type="Gene3D" id="3.40.50.300">
    <property type="entry name" value="P-loop containing nucleotide triphosphate hydrolases"/>
    <property type="match status" value="1"/>
</dbReference>
<feature type="region of interest" description="Disordered" evidence="3">
    <location>
        <begin position="436"/>
        <end position="469"/>
    </location>
</feature>
<dbReference type="Proteomes" id="UP000001471">
    <property type="component" value="Unassembled WGS sequence"/>
</dbReference>
<evidence type="ECO:0000256" key="2">
    <source>
        <dbReference type="PROSITE-ProRule" id="PRU00042"/>
    </source>
</evidence>
<keyword evidence="2" id="KW-0862">Zinc</keyword>
<protein>
    <recommendedName>
        <fullName evidence="8">RecQ, Superfamily II DNA helicase</fullName>
    </recommendedName>
</protein>
<reference evidence="7" key="1">
    <citation type="journal article" date="2013" name="G3 (Bethesda)">
        <title>Comparative genomics of a plant-pathogenic fungus, Pyrenophora tritici-repentis, reveals transduplication and the impact of repeat elements on pathogenicity and population divergence.</title>
        <authorList>
            <person name="Manning V.A."/>
            <person name="Pandelova I."/>
            <person name="Dhillon B."/>
            <person name="Wilhelm L.J."/>
            <person name="Goodwin S.B."/>
            <person name="Berlin A.M."/>
            <person name="Figueroa M."/>
            <person name="Freitag M."/>
            <person name="Hane J.K."/>
            <person name="Henrissat B."/>
            <person name="Holman W.H."/>
            <person name="Kodira C.D."/>
            <person name="Martin J."/>
            <person name="Oliver R.P."/>
            <person name="Robbertse B."/>
            <person name="Schackwitz W."/>
            <person name="Schwartz D.C."/>
            <person name="Spatafora J.W."/>
            <person name="Turgeon B.G."/>
            <person name="Yandava C."/>
            <person name="Young S."/>
            <person name="Zhou S."/>
            <person name="Zeng Q."/>
            <person name="Grigoriev I.V."/>
            <person name="Ma L.-J."/>
            <person name="Ciuffetti L.M."/>
        </authorList>
    </citation>
    <scope>NUCLEOTIDE SEQUENCE [LARGE SCALE GENOMIC DNA]</scope>
    <source>
        <strain evidence="7">Pt-1C-BFP</strain>
    </source>
</reference>
<evidence type="ECO:0008006" key="8">
    <source>
        <dbReference type="Google" id="ProtNLM"/>
    </source>
</evidence>
<feature type="domain" description="Helicase ATP-binding" evidence="5">
    <location>
        <begin position="921"/>
        <end position="1080"/>
    </location>
</feature>
<feature type="domain" description="C2H2-type" evidence="4">
    <location>
        <begin position="63"/>
        <end position="95"/>
    </location>
</feature>
<dbReference type="GO" id="GO:0005524">
    <property type="term" value="F:ATP binding"/>
    <property type="evidence" value="ECO:0007669"/>
    <property type="project" value="InterPro"/>
</dbReference>